<evidence type="ECO:0000313" key="1">
    <source>
        <dbReference type="EMBL" id="EHR42251.1"/>
    </source>
</evidence>
<dbReference type="Pfam" id="PF04269">
    <property type="entry name" value="DUF440"/>
    <property type="match status" value="1"/>
</dbReference>
<dbReference type="InterPro" id="IPR007376">
    <property type="entry name" value="dsDNA_mimic_put"/>
</dbReference>
<dbReference type="Gene3D" id="3.10.450.140">
    <property type="entry name" value="dsDNA mimic, putative"/>
    <property type="match status" value="1"/>
</dbReference>
<name>H3ZBD7_9ALTE</name>
<organism evidence="1 2">
    <name type="scientific">Alishewanella jeotgali KCTC 22429</name>
    <dbReference type="NCBI Taxonomy" id="1129374"/>
    <lineage>
        <taxon>Bacteria</taxon>
        <taxon>Pseudomonadati</taxon>
        <taxon>Pseudomonadota</taxon>
        <taxon>Gammaproteobacteria</taxon>
        <taxon>Alteromonadales</taxon>
        <taxon>Alteromonadaceae</taxon>
        <taxon>Alishewanella</taxon>
    </lineage>
</organism>
<dbReference type="Proteomes" id="UP000012046">
    <property type="component" value="Unassembled WGS sequence"/>
</dbReference>
<comment type="caution">
    <text evidence="1">The sequence shown here is derived from an EMBL/GenBank/DDBJ whole genome shotgun (WGS) entry which is preliminary data.</text>
</comment>
<dbReference type="eggNOG" id="COG3099">
    <property type="taxonomic scope" value="Bacteria"/>
</dbReference>
<evidence type="ECO:0000313" key="2">
    <source>
        <dbReference type="Proteomes" id="UP000012046"/>
    </source>
</evidence>
<dbReference type="PATRIC" id="fig|1129374.4.peg.650"/>
<dbReference type="STRING" id="1129374.AJE_03211"/>
<reference evidence="1 2" key="1">
    <citation type="journal article" date="2012" name="J. Bacteriol.">
        <title>Genome Sequence of Extracellular-Protease-Producing Alishewanella jeotgali Isolated from Traditional Korean Fermented Seafood.</title>
        <authorList>
            <person name="Jung J."/>
            <person name="Chun J."/>
            <person name="Park W."/>
        </authorList>
    </citation>
    <scope>NUCLEOTIDE SEQUENCE [LARGE SCALE GENOMIC DNA]</scope>
    <source>
        <strain evidence="1 2">KCTC 22429</strain>
    </source>
</reference>
<dbReference type="InterPro" id="IPR036763">
    <property type="entry name" value="Put_dsDNA_mimic_sf"/>
</dbReference>
<dbReference type="EMBL" id="AHTH01000005">
    <property type="protein sequence ID" value="EHR42251.1"/>
    <property type="molecule type" value="Genomic_DNA"/>
</dbReference>
<protein>
    <submittedName>
        <fullName evidence="1">DsDNA-mimic protein</fullName>
    </submittedName>
</protein>
<gene>
    <name evidence="1" type="ORF">AJE_03211</name>
</gene>
<accession>H3ZBD7</accession>
<keyword evidence="2" id="KW-1185">Reference proteome</keyword>
<sequence>MQHVELWSLDELCDHAFDIFDELAPDNLSASDYQTYQQHYENRSYVDLLPPGAGWEELAGGELDPELHFEAQIGLSGEAGAEDQILARILLSRDKDETLCHALWRGQF</sequence>
<dbReference type="SUPFAM" id="SSF102816">
    <property type="entry name" value="Putative dsDNA mimic"/>
    <property type="match status" value="1"/>
</dbReference>
<dbReference type="RefSeq" id="WP_008949650.1">
    <property type="nucleotide sequence ID" value="NZ_AHTH01000005.1"/>
</dbReference>
<dbReference type="AlphaFoldDB" id="H3ZBD7"/>
<proteinExistence type="predicted"/>